<dbReference type="InterPro" id="IPR036396">
    <property type="entry name" value="Cyt_P450_sf"/>
</dbReference>
<dbReference type="EMBL" id="QVIG01000001">
    <property type="protein sequence ID" value="RGD62222.1"/>
    <property type="molecule type" value="Genomic_DNA"/>
</dbReference>
<proteinExistence type="inferred from homology"/>
<dbReference type="CDD" id="cd11033">
    <property type="entry name" value="CYP142-like"/>
    <property type="match status" value="1"/>
</dbReference>
<dbReference type="Proteomes" id="UP000263377">
    <property type="component" value="Unassembled WGS sequence"/>
</dbReference>
<keyword evidence="3" id="KW-1185">Reference proteome</keyword>
<dbReference type="Pfam" id="PF00067">
    <property type="entry name" value="p450"/>
    <property type="match status" value="1"/>
</dbReference>
<dbReference type="PANTHER" id="PTHR46696:SF4">
    <property type="entry name" value="BIOTIN BIOSYNTHESIS CYTOCHROME P450"/>
    <property type="match status" value="1"/>
</dbReference>
<dbReference type="AlphaFoldDB" id="A0A373A3I8"/>
<sequence length="398" mass="42922">MSRTVTASLDLTDSRTFLAHDPFEFFAGVRANEPVYWHAAAADRPGFWVVAGYADVVACYGAAGALASGRGTVLDVLLRGDDSAGGRMLAVTDRPRHRGLRALLWRALSPKVLDSVARKVERRTAGLVGAALDADTVDFATDVAEHVPMNTICDLLSVPEADRPDLLHWSKGALTGADELDSLESRNELVLYFMDLAQQRRESPGEDVISTLATGLVDGEPLSLDDIALNCYSLIIGGDESSRVSAVSTVKALAENPAQWRALRDGRVDLDSAVEEALRWATPAFHFARTATRDQLIGGQEVREGDIVSLWNISANNDERAFAEPRSFDLSRSPNKHVALGHGAHFCLGAFLGRVELRALLGVLAGTVRGVEVTGPATRIRSAFLNGYSSLPVRLLPR</sequence>
<dbReference type="PRINTS" id="PR00359">
    <property type="entry name" value="BP450"/>
</dbReference>
<dbReference type="GO" id="GO:0008395">
    <property type="term" value="F:steroid hydroxylase activity"/>
    <property type="evidence" value="ECO:0007669"/>
    <property type="project" value="TreeGrafter"/>
</dbReference>
<comment type="similarity">
    <text evidence="1">Belongs to the cytochrome P450 family.</text>
</comment>
<accession>A0A373A3I8</accession>
<dbReference type="Gene3D" id="1.10.630.10">
    <property type="entry name" value="Cytochrome P450"/>
    <property type="match status" value="1"/>
</dbReference>
<dbReference type="RefSeq" id="WP_117490541.1">
    <property type="nucleotide sequence ID" value="NZ_QVIG01000001.1"/>
</dbReference>
<dbReference type="PANTHER" id="PTHR46696">
    <property type="entry name" value="P450, PUTATIVE (EUROFUNG)-RELATED"/>
    <property type="match status" value="1"/>
</dbReference>
<comment type="caution">
    <text evidence="2">The sequence shown here is derived from an EMBL/GenBank/DDBJ whole genome shotgun (WGS) entry which is preliminary data.</text>
</comment>
<dbReference type="InterPro" id="IPR002397">
    <property type="entry name" value="Cyt_P450_B"/>
</dbReference>
<evidence type="ECO:0000256" key="1">
    <source>
        <dbReference type="ARBA" id="ARBA00010617"/>
    </source>
</evidence>
<gene>
    <name evidence="2" type="ORF">DR950_34720</name>
</gene>
<evidence type="ECO:0000313" key="2">
    <source>
        <dbReference type="EMBL" id="RGD62222.1"/>
    </source>
</evidence>
<dbReference type="GO" id="GO:0006707">
    <property type="term" value="P:cholesterol catabolic process"/>
    <property type="evidence" value="ECO:0007669"/>
    <property type="project" value="TreeGrafter"/>
</dbReference>
<reference evidence="2 3" key="1">
    <citation type="submission" date="2018-08" db="EMBL/GenBank/DDBJ databases">
        <title>Diversity &amp; Physiological Properties of Lignin-Decomposing Actinobacteria from Soil.</title>
        <authorList>
            <person name="Roh S.G."/>
            <person name="Kim S.B."/>
        </authorList>
    </citation>
    <scope>NUCLEOTIDE SEQUENCE [LARGE SCALE GENOMIC DNA]</scope>
    <source>
        <strain evidence="2 3">MMS17-GH009</strain>
    </source>
</reference>
<dbReference type="SUPFAM" id="SSF48264">
    <property type="entry name" value="Cytochrome P450"/>
    <property type="match status" value="1"/>
</dbReference>
<name>A0A373A3I8_9ACTN</name>
<evidence type="ECO:0000313" key="3">
    <source>
        <dbReference type="Proteomes" id="UP000263377"/>
    </source>
</evidence>
<dbReference type="InterPro" id="IPR001128">
    <property type="entry name" value="Cyt_P450"/>
</dbReference>
<dbReference type="GO" id="GO:0020037">
    <property type="term" value="F:heme binding"/>
    <property type="evidence" value="ECO:0007669"/>
    <property type="project" value="InterPro"/>
</dbReference>
<dbReference type="GO" id="GO:0005506">
    <property type="term" value="F:iron ion binding"/>
    <property type="evidence" value="ECO:0007669"/>
    <property type="project" value="InterPro"/>
</dbReference>
<protein>
    <submittedName>
        <fullName evidence="2">Cytochrome P450</fullName>
    </submittedName>
</protein>
<organism evidence="2 3">
    <name type="scientific">Kitasatospora xanthocidica</name>
    <dbReference type="NCBI Taxonomy" id="83382"/>
    <lineage>
        <taxon>Bacteria</taxon>
        <taxon>Bacillati</taxon>
        <taxon>Actinomycetota</taxon>
        <taxon>Actinomycetes</taxon>
        <taxon>Kitasatosporales</taxon>
        <taxon>Streptomycetaceae</taxon>
        <taxon>Kitasatospora</taxon>
    </lineage>
</organism>
<dbReference type="GO" id="GO:0036199">
    <property type="term" value="F:cholest-4-en-3-one 26-monooxygenase activity"/>
    <property type="evidence" value="ECO:0007669"/>
    <property type="project" value="TreeGrafter"/>
</dbReference>